<dbReference type="EMBL" id="BPLR01011382">
    <property type="protein sequence ID" value="GIY46178.1"/>
    <property type="molecule type" value="Genomic_DNA"/>
</dbReference>
<sequence>MFRTKTAFILNYIEFGDMYKVELCMVTTAPKSLSKRNLDISFFLGYIDEDPDSGDLPLYSTWQTVTSRSRVVSWKELKHP</sequence>
<dbReference type="Proteomes" id="UP001054945">
    <property type="component" value="Unassembled WGS sequence"/>
</dbReference>
<keyword evidence="2" id="KW-1185">Reference proteome</keyword>
<evidence type="ECO:0000313" key="2">
    <source>
        <dbReference type="Proteomes" id="UP001054945"/>
    </source>
</evidence>
<gene>
    <name evidence="1" type="ORF">CEXT_177561</name>
</gene>
<reference evidence="1 2" key="1">
    <citation type="submission" date="2021-06" db="EMBL/GenBank/DDBJ databases">
        <title>Caerostris extrusa draft genome.</title>
        <authorList>
            <person name="Kono N."/>
            <person name="Arakawa K."/>
        </authorList>
    </citation>
    <scope>NUCLEOTIDE SEQUENCE [LARGE SCALE GENOMIC DNA]</scope>
</reference>
<evidence type="ECO:0000313" key="1">
    <source>
        <dbReference type="EMBL" id="GIY46178.1"/>
    </source>
</evidence>
<protein>
    <submittedName>
        <fullName evidence="1">Uncharacterized protein</fullName>
    </submittedName>
</protein>
<organism evidence="1 2">
    <name type="scientific">Caerostris extrusa</name>
    <name type="common">Bark spider</name>
    <name type="synonym">Caerostris bankana</name>
    <dbReference type="NCBI Taxonomy" id="172846"/>
    <lineage>
        <taxon>Eukaryota</taxon>
        <taxon>Metazoa</taxon>
        <taxon>Ecdysozoa</taxon>
        <taxon>Arthropoda</taxon>
        <taxon>Chelicerata</taxon>
        <taxon>Arachnida</taxon>
        <taxon>Araneae</taxon>
        <taxon>Araneomorphae</taxon>
        <taxon>Entelegynae</taxon>
        <taxon>Araneoidea</taxon>
        <taxon>Araneidae</taxon>
        <taxon>Caerostris</taxon>
    </lineage>
</organism>
<comment type="caution">
    <text evidence="1">The sequence shown here is derived from an EMBL/GenBank/DDBJ whole genome shotgun (WGS) entry which is preliminary data.</text>
</comment>
<proteinExistence type="predicted"/>
<accession>A0AAV4THR5</accession>
<dbReference type="AlphaFoldDB" id="A0AAV4THR5"/>
<name>A0AAV4THR5_CAEEX</name>